<evidence type="ECO:0000313" key="2">
    <source>
        <dbReference type="Proteomes" id="UP000187203"/>
    </source>
</evidence>
<dbReference type="EMBL" id="AWUE01021211">
    <property type="protein sequence ID" value="OMO63012.1"/>
    <property type="molecule type" value="Genomic_DNA"/>
</dbReference>
<keyword evidence="1" id="KW-0689">Ribosomal protein</keyword>
<comment type="caution">
    <text evidence="1">The sequence shown here is derived from an EMBL/GenBank/DDBJ whole genome shotgun (WGS) entry which is preliminary data.</text>
</comment>
<dbReference type="GO" id="GO:0005840">
    <property type="term" value="C:ribosome"/>
    <property type="evidence" value="ECO:0007669"/>
    <property type="project" value="UniProtKB-KW"/>
</dbReference>
<protein>
    <submittedName>
        <fullName evidence="1">60S ribosomal protein l9</fullName>
    </submittedName>
</protein>
<reference evidence="2" key="1">
    <citation type="submission" date="2013-09" db="EMBL/GenBank/DDBJ databases">
        <title>Corchorus olitorius genome sequencing.</title>
        <authorList>
            <person name="Alam M."/>
            <person name="Haque M.S."/>
            <person name="Islam M.S."/>
            <person name="Emdad E.M."/>
            <person name="Islam M.M."/>
            <person name="Ahmed B."/>
            <person name="Halim A."/>
            <person name="Hossen Q.M.M."/>
            <person name="Hossain M.Z."/>
            <person name="Ahmed R."/>
            <person name="Khan M.M."/>
            <person name="Islam R."/>
            <person name="Rashid M.M."/>
            <person name="Khan S.A."/>
            <person name="Rahman M.S."/>
            <person name="Alam M."/>
            <person name="Yahiya A.S."/>
            <person name="Khan M.S."/>
            <person name="Azam M.S."/>
            <person name="Haque T."/>
            <person name="Lashkar M.Z.H."/>
            <person name="Akhand A.I."/>
            <person name="Morshed G."/>
            <person name="Roy S."/>
            <person name="Uddin K.S."/>
            <person name="Rabeya T."/>
            <person name="Hossain A.S."/>
            <person name="Chowdhury A."/>
            <person name="Snigdha A.R."/>
            <person name="Mortoza M.S."/>
            <person name="Matin S.A."/>
            <person name="Hoque S.M.E."/>
            <person name="Islam M.K."/>
            <person name="Roy D.K."/>
            <person name="Haider R."/>
            <person name="Moosa M.M."/>
            <person name="Elias S.M."/>
            <person name="Hasan A.M."/>
            <person name="Jahan S."/>
            <person name="Shafiuddin M."/>
            <person name="Mahmood N."/>
            <person name="Shommy N.S."/>
        </authorList>
    </citation>
    <scope>NUCLEOTIDE SEQUENCE [LARGE SCALE GENOMIC DNA]</scope>
    <source>
        <strain evidence="2">cv. O-4</strain>
    </source>
</reference>
<sequence>MRAEIFCSSVLCVCGEKVERLNSVNLRESSLTKVELLVHKCEMSWPFRSSLGVNPSCHVGKSSYSLQML</sequence>
<proteinExistence type="predicted"/>
<evidence type="ECO:0000313" key="1">
    <source>
        <dbReference type="EMBL" id="OMO63012.1"/>
    </source>
</evidence>
<dbReference type="AlphaFoldDB" id="A0A1R3GY40"/>
<organism evidence="1 2">
    <name type="scientific">Corchorus olitorius</name>
    <dbReference type="NCBI Taxonomy" id="93759"/>
    <lineage>
        <taxon>Eukaryota</taxon>
        <taxon>Viridiplantae</taxon>
        <taxon>Streptophyta</taxon>
        <taxon>Embryophyta</taxon>
        <taxon>Tracheophyta</taxon>
        <taxon>Spermatophyta</taxon>
        <taxon>Magnoliopsida</taxon>
        <taxon>eudicotyledons</taxon>
        <taxon>Gunneridae</taxon>
        <taxon>Pentapetalae</taxon>
        <taxon>rosids</taxon>
        <taxon>malvids</taxon>
        <taxon>Malvales</taxon>
        <taxon>Malvaceae</taxon>
        <taxon>Grewioideae</taxon>
        <taxon>Apeibeae</taxon>
        <taxon>Corchorus</taxon>
    </lineage>
</organism>
<keyword evidence="2" id="KW-1185">Reference proteome</keyword>
<dbReference type="Proteomes" id="UP000187203">
    <property type="component" value="Unassembled WGS sequence"/>
</dbReference>
<name>A0A1R3GY40_9ROSI</name>
<accession>A0A1R3GY40</accession>
<keyword evidence="1" id="KW-0687">Ribonucleoprotein</keyword>
<gene>
    <name evidence="1" type="ORF">COLO4_32777</name>
</gene>